<dbReference type="SMART" id="SM00421">
    <property type="entry name" value="HTH_LUXR"/>
    <property type="match status" value="1"/>
</dbReference>
<sequence length="95" mass="10922">MGYFYNELVTRKIMGSIRDLTETDSKLNLFVKLSEREIQFLKFSCTELTYKEIADQMCVSVRTIEGYRDALCEKLNLKTRIGPAVYAIKNNLNGG</sequence>
<proteinExistence type="predicted"/>
<dbReference type="Gene3D" id="1.10.10.10">
    <property type="entry name" value="Winged helix-like DNA-binding domain superfamily/Winged helix DNA-binding domain"/>
    <property type="match status" value="1"/>
</dbReference>
<organism evidence="2 3">
    <name type="scientific">Pedobacter caeni</name>
    <dbReference type="NCBI Taxonomy" id="288992"/>
    <lineage>
        <taxon>Bacteria</taxon>
        <taxon>Pseudomonadati</taxon>
        <taxon>Bacteroidota</taxon>
        <taxon>Sphingobacteriia</taxon>
        <taxon>Sphingobacteriales</taxon>
        <taxon>Sphingobacteriaceae</taxon>
        <taxon>Pedobacter</taxon>
    </lineage>
</organism>
<dbReference type="Proteomes" id="UP000184287">
    <property type="component" value="Unassembled WGS sequence"/>
</dbReference>
<name>A0A1M4TRC6_9SPHI</name>
<dbReference type="InterPro" id="IPR036388">
    <property type="entry name" value="WH-like_DNA-bd_sf"/>
</dbReference>
<dbReference type="SUPFAM" id="SSF46894">
    <property type="entry name" value="C-terminal effector domain of the bipartite response regulators"/>
    <property type="match status" value="1"/>
</dbReference>
<dbReference type="InterPro" id="IPR000792">
    <property type="entry name" value="Tscrpt_reg_LuxR_C"/>
</dbReference>
<evidence type="ECO:0000313" key="2">
    <source>
        <dbReference type="EMBL" id="SHE46966.1"/>
    </source>
</evidence>
<accession>A0A1M4TRC6</accession>
<dbReference type="PROSITE" id="PS50043">
    <property type="entry name" value="HTH_LUXR_2"/>
    <property type="match status" value="1"/>
</dbReference>
<dbReference type="GO" id="GO:0003677">
    <property type="term" value="F:DNA binding"/>
    <property type="evidence" value="ECO:0007669"/>
    <property type="project" value="InterPro"/>
</dbReference>
<protein>
    <submittedName>
        <fullName evidence="2">Regulatory protein, luxR family</fullName>
    </submittedName>
</protein>
<gene>
    <name evidence="2" type="ORF">SAMN04488522_101288</name>
</gene>
<dbReference type="InterPro" id="IPR016032">
    <property type="entry name" value="Sig_transdc_resp-reg_C-effctor"/>
</dbReference>
<evidence type="ECO:0000259" key="1">
    <source>
        <dbReference type="PROSITE" id="PS50043"/>
    </source>
</evidence>
<reference evidence="3" key="1">
    <citation type="submission" date="2016-11" db="EMBL/GenBank/DDBJ databases">
        <authorList>
            <person name="Varghese N."/>
            <person name="Submissions S."/>
        </authorList>
    </citation>
    <scope>NUCLEOTIDE SEQUENCE [LARGE SCALE GENOMIC DNA]</scope>
    <source>
        <strain evidence="3">DSM 16990</strain>
    </source>
</reference>
<dbReference type="STRING" id="288992.SAMN04488522_101288"/>
<dbReference type="GO" id="GO:0006355">
    <property type="term" value="P:regulation of DNA-templated transcription"/>
    <property type="evidence" value="ECO:0007669"/>
    <property type="project" value="InterPro"/>
</dbReference>
<evidence type="ECO:0000313" key="3">
    <source>
        <dbReference type="Proteomes" id="UP000184287"/>
    </source>
</evidence>
<feature type="domain" description="HTH luxR-type" evidence="1">
    <location>
        <begin position="26"/>
        <end position="91"/>
    </location>
</feature>
<keyword evidence="3" id="KW-1185">Reference proteome</keyword>
<dbReference type="CDD" id="cd06170">
    <property type="entry name" value="LuxR_C_like"/>
    <property type="match status" value="1"/>
</dbReference>
<dbReference type="Pfam" id="PF00196">
    <property type="entry name" value="GerE"/>
    <property type="match status" value="1"/>
</dbReference>
<dbReference type="AlphaFoldDB" id="A0A1M4TRC6"/>
<dbReference type="EMBL" id="FQUQ01000001">
    <property type="protein sequence ID" value="SHE46966.1"/>
    <property type="molecule type" value="Genomic_DNA"/>
</dbReference>